<evidence type="ECO:0000313" key="2">
    <source>
        <dbReference type="EMBL" id="KAK9688300.1"/>
    </source>
</evidence>
<dbReference type="Proteomes" id="UP001458880">
    <property type="component" value="Unassembled WGS sequence"/>
</dbReference>
<proteinExistence type="predicted"/>
<comment type="caution">
    <text evidence="2">The sequence shown here is derived from an EMBL/GenBank/DDBJ whole genome shotgun (WGS) entry which is preliminary data.</text>
</comment>
<feature type="region of interest" description="Disordered" evidence="1">
    <location>
        <begin position="89"/>
        <end position="113"/>
    </location>
</feature>
<dbReference type="EMBL" id="JASPKY010000596">
    <property type="protein sequence ID" value="KAK9688300.1"/>
    <property type="molecule type" value="Genomic_DNA"/>
</dbReference>
<protein>
    <submittedName>
        <fullName evidence="2">Uncharacterized protein</fullName>
    </submittedName>
</protein>
<dbReference type="AlphaFoldDB" id="A0AAW1IFR3"/>
<evidence type="ECO:0000313" key="3">
    <source>
        <dbReference type="Proteomes" id="UP001458880"/>
    </source>
</evidence>
<organism evidence="2 3">
    <name type="scientific">Popillia japonica</name>
    <name type="common">Japanese beetle</name>
    <dbReference type="NCBI Taxonomy" id="7064"/>
    <lineage>
        <taxon>Eukaryota</taxon>
        <taxon>Metazoa</taxon>
        <taxon>Ecdysozoa</taxon>
        <taxon>Arthropoda</taxon>
        <taxon>Hexapoda</taxon>
        <taxon>Insecta</taxon>
        <taxon>Pterygota</taxon>
        <taxon>Neoptera</taxon>
        <taxon>Endopterygota</taxon>
        <taxon>Coleoptera</taxon>
        <taxon>Polyphaga</taxon>
        <taxon>Scarabaeiformia</taxon>
        <taxon>Scarabaeidae</taxon>
        <taxon>Rutelinae</taxon>
        <taxon>Popillia</taxon>
    </lineage>
</organism>
<evidence type="ECO:0000256" key="1">
    <source>
        <dbReference type="SAM" id="MobiDB-lite"/>
    </source>
</evidence>
<keyword evidence="3" id="KW-1185">Reference proteome</keyword>
<sequence length="120" mass="13892">MQFRPDQAVEYAPAERQKRCYFNPPCAQHHLPYILLIRDYVTLSEISDKRIFRIKSAGPSQYPDIPLLIRDYVTLSEISDKRIFRIKSAGPSQYPDIPASRPRHPHPPPPPTSPLILIKF</sequence>
<reference evidence="2 3" key="1">
    <citation type="journal article" date="2024" name="BMC Genomics">
        <title>De novo assembly and annotation of Popillia japonica's genome with initial clues to its potential as an invasive pest.</title>
        <authorList>
            <person name="Cucini C."/>
            <person name="Boschi S."/>
            <person name="Funari R."/>
            <person name="Cardaioli E."/>
            <person name="Iannotti N."/>
            <person name="Marturano G."/>
            <person name="Paoli F."/>
            <person name="Bruttini M."/>
            <person name="Carapelli A."/>
            <person name="Frati F."/>
            <person name="Nardi F."/>
        </authorList>
    </citation>
    <scope>NUCLEOTIDE SEQUENCE [LARGE SCALE GENOMIC DNA]</scope>
    <source>
        <strain evidence="2">DMR45628</strain>
    </source>
</reference>
<accession>A0AAW1IFR3</accession>
<gene>
    <name evidence="2" type="ORF">QE152_g35643</name>
</gene>
<name>A0AAW1IFR3_POPJA</name>